<accession>Q7XK89</accession>
<reference evidence="3" key="1">
    <citation type="journal article" date="2005" name="Nature">
        <title>The map-based sequence of the rice genome.</title>
        <authorList>
            <consortium name="International rice genome sequencing project (IRGSP)"/>
            <person name="Matsumoto T."/>
            <person name="Wu J."/>
            <person name="Kanamori H."/>
            <person name="Katayose Y."/>
            <person name="Fujisawa M."/>
            <person name="Namiki N."/>
            <person name="Mizuno H."/>
            <person name="Yamamoto K."/>
            <person name="Antonio B.A."/>
            <person name="Baba T."/>
            <person name="Sakata K."/>
            <person name="Nagamura Y."/>
            <person name="Aoki H."/>
            <person name="Arikawa K."/>
            <person name="Arita K."/>
            <person name="Bito T."/>
            <person name="Chiden Y."/>
            <person name="Fujitsuka N."/>
            <person name="Fukunaka R."/>
            <person name="Hamada M."/>
            <person name="Harada C."/>
            <person name="Hayashi A."/>
            <person name="Hijishita S."/>
            <person name="Honda M."/>
            <person name="Hosokawa S."/>
            <person name="Ichikawa Y."/>
            <person name="Idonuma A."/>
            <person name="Iijima M."/>
            <person name="Ikeda M."/>
            <person name="Ikeno M."/>
            <person name="Ito K."/>
            <person name="Ito S."/>
            <person name="Ito T."/>
            <person name="Ito Y."/>
            <person name="Ito Y."/>
            <person name="Iwabuchi A."/>
            <person name="Kamiya K."/>
            <person name="Karasawa W."/>
            <person name="Kurita K."/>
            <person name="Katagiri S."/>
            <person name="Kikuta A."/>
            <person name="Kobayashi H."/>
            <person name="Kobayashi N."/>
            <person name="Machita K."/>
            <person name="Maehara T."/>
            <person name="Masukawa M."/>
            <person name="Mizubayashi T."/>
            <person name="Mukai Y."/>
            <person name="Nagasaki H."/>
            <person name="Nagata Y."/>
            <person name="Naito S."/>
            <person name="Nakashima M."/>
            <person name="Nakama Y."/>
            <person name="Nakamichi Y."/>
            <person name="Nakamura M."/>
            <person name="Meguro A."/>
            <person name="Negishi M."/>
            <person name="Ohta I."/>
            <person name="Ohta T."/>
            <person name="Okamoto M."/>
            <person name="Ono N."/>
            <person name="Saji S."/>
            <person name="Sakaguchi M."/>
            <person name="Sakai K."/>
            <person name="Shibata M."/>
            <person name="Shimokawa T."/>
            <person name="Song J."/>
            <person name="Takazaki Y."/>
            <person name="Terasawa K."/>
            <person name="Tsugane M."/>
            <person name="Tsuji K."/>
            <person name="Ueda S."/>
            <person name="Waki K."/>
            <person name="Yamagata H."/>
            <person name="Yamamoto M."/>
            <person name="Yamamoto S."/>
            <person name="Yamane H."/>
            <person name="Yoshiki S."/>
            <person name="Yoshihara R."/>
            <person name="Yukawa K."/>
            <person name="Zhong H."/>
            <person name="Yano M."/>
            <person name="Yuan Q."/>
            <person name="Ouyang S."/>
            <person name="Liu J."/>
            <person name="Jones K.M."/>
            <person name="Gansberger K."/>
            <person name="Moffat K."/>
            <person name="Hill J."/>
            <person name="Bera J."/>
            <person name="Fadrosh D."/>
            <person name="Jin S."/>
            <person name="Johri S."/>
            <person name="Kim M."/>
            <person name="Overton L."/>
            <person name="Reardon M."/>
            <person name="Tsitrin T."/>
            <person name="Vuong H."/>
            <person name="Weaver B."/>
            <person name="Ciecko A."/>
            <person name="Tallon L."/>
            <person name="Jackson J."/>
            <person name="Pai G."/>
            <person name="Aken S.V."/>
            <person name="Utterback T."/>
            <person name="Reidmuller S."/>
            <person name="Feldblyum T."/>
            <person name="Hsiao J."/>
            <person name="Zismann V."/>
            <person name="Iobst S."/>
            <person name="de Vazeille A.R."/>
            <person name="Buell C.R."/>
            <person name="Ying K."/>
            <person name="Li Y."/>
            <person name="Lu T."/>
            <person name="Huang Y."/>
            <person name="Zhao Q."/>
            <person name="Feng Q."/>
            <person name="Zhang L."/>
            <person name="Zhu J."/>
            <person name="Weng Q."/>
            <person name="Mu J."/>
            <person name="Lu Y."/>
            <person name="Fan D."/>
            <person name="Liu Y."/>
            <person name="Guan J."/>
            <person name="Zhang Y."/>
            <person name="Yu S."/>
            <person name="Liu X."/>
            <person name="Zhang Y."/>
            <person name="Hong G."/>
            <person name="Han B."/>
            <person name="Choisne N."/>
            <person name="Demange N."/>
            <person name="Orjeda G."/>
            <person name="Samain S."/>
            <person name="Cattolico L."/>
            <person name="Pelletier E."/>
            <person name="Couloux A."/>
            <person name="Segurens B."/>
            <person name="Wincker P."/>
            <person name="D'Hont A."/>
            <person name="Scarpelli C."/>
            <person name="Weissenbach J."/>
            <person name="Salanoubat M."/>
            <person name="Quetier F."/>
            <person name="Yu Y."/>
            <person name="Kim H.R."/>
            <person name="Rambo T."/>
            <person name="Currie J."/>
            <person name="Collura K."/>
            <person name="Luo M."/>
            <person name="Yang T."/>
            <person name="Ammiraju J.S.S."/>
            <person name="Engler F."/>
            <person name="Soderlund C."/>
            <person name="Wing R.A."/>
            <person name="Palmer L.E."/>
            <person name="de la Bastide M."/>
            <person name="Spiegel L."/>
            <person name="Nascimento L."/>
            <person name="Zutavern T."/>
            <person name="O'Shaughnessy A."/>
            <person name="Dike S."/>
            <person name="Dedhia N."/>
            <person name="Preston R."/>
            <person name="Balija V."/>
            <person name="McCombie W.R."/>
            <person name="Chow T."/>
            <person name="Chen H."/>
            <person name="Chung M."/>
            <person name="Chen C."/>
            <person name="Shaw J."/>
            <person name="Wu H."/>
            <person name="Hsiao K."/>
            <person name="Chao Y."/>
            <person name="Chu M."/>
            <person name="Cheng C."/>
            <person name="Hour A."/>
            <person name="Lee P."/>
            <person name="Lin S."/>
            <person name="Lin Y."/>
            <person name="Liou J."/>
            <person name="Liu S."/>
            <person name="Hsing Y."/>
            <person name="Raghuvanshi S."/>
            <person name="Mohanty A."/>
            <person name="Bharti A.K."/>
            <person name="Gaur A."/>
            <person name="Gupta V."/>
            <person name="Kumar D."/>
            <person name="Ravi V."/>
            <person name="Vij S."/>
            <person name="Kapur A."/>
            <person name="Khurana P."/>
            <person name="Khurana P."/>
            <person name="Khurana J.P."/>
            <person name="Tyagi A.K."/>
            <person name="Gaikwad K."/>
            <person name="Singh A."/>
            <person name="Dalal V."/>
            <person name="Srivastava S."/>
            <person name="Dixit A."/>
            <person name="Pal A.K."/>
            <person name="Ghazi I.A."/>
            <person name="Yadav M."/>
            <person name="Pandit A."/>
            <person name="Bhargava A."/>
            <person name="Sureshbabu K."/>
            <person name="Batra K."/>
            <person name="Sharma T.R."/>
            <person name="Mohapatra T."/>
            <person name="Singh N.K."/>
            <person name="Messing J."/>
            <person name="Nelson A.B."/>
            <person name="Fuks G."/>
            <person name="Kavchok S."/>
            <person name="Keizer G."/>
            <person name="Linton E."/>
            <person name="Llaca V."/>
            <person name="Song R."/>
            <person name="Tanyolac B."/>
            <person name="Young S."/>
            <person name="Ho-Il K."/>
            <person name="Hahn J.H."/>
            <person name="Sangsakoo G."/>
            <person name="Vanavichit A."/>
            <person name="de Mattos Luiz.A.T."/>
            <person name="Zimmer P.D."/>
            <person name="Malone G."/>
            <person name="Dellagostin O."/>
            <person name="de Oliveira A.C."/>
            <person name="Bevan M."/>
            <person name="Bancroft I."/>
            <person name="Minx P."/>
            <person name="Cordum H."/>
            <person name="Wilson R."/>
            <person name="Cheng Z."/>
            <person name="Jin W."/>
            <person name="Jiang J."/>
            <person name="Leong S.A."/>
            <person name="Iwama H."/>
            <person name="Gojobori T."/>
            <person name="Itoh T."/>
            <person name="Niimura Y."/>
            <person name="Fujii Y."/>
            <person name="Habara T."/>
            <person name="Sakai H."/>
            <person name="Sato Y."/>
            <person name="Wilson G."/>
            <person name="Kumar K."/>
            <person name="McCouch S."/>
            <person name="Juretic N."/>
            <person name="Hoen D."/>
            <person name="Wright S."/>
            <person name="Bruskiewich R."/>
            <person name="Bureau T."/>
            <person name="Miyao A."/>
            <person name="Hirochika H."/>
            <person name="Nishikawa T."/>
            <person name="Kadowaki K."/>
            <person name="Sugiura M."/>
            <person name="Burr B."/>
            <person name="Sasaki T."/>
        </authorList>
    </citation>
    <scope>NUCLEOTIDE SEQUENCE [LARGE SCALE GENOMIC DNA]</scope>
    <source>
        <strain evidence="3">cv. Nipponbare</strain>
    </source>
</reference>
<evidence type="ECO:0000313" key="3">
    <source>
        <dbReference type="Proteomes" id="UP000000763"/>
    </source>
</evidence>
<feature type="compositionally biased region" description="Basic and acidic residues" evidence="1">
    <location>
        <begin position="56"/>
        <end position="77"/>
    </location>
</feature>
<evidence type="ECO:0000313" key="2">
    <source>
        <dbReference type="EMBL" id="CAE05800.1"/>
    </source>
</evidence>
<feature type="region of interest" description="Disordered" evidence="1">
    <location>
        <begin position="56"/>
        <end position="83"/>
    </location>
</feature>
<sequence>MPTPGFQPDGRSDLLTPNATVNMVMITTTETDRIAVVTRTTTSRTNKIRATTDKVNDIMTSHGDDETPDPKTSRGPEVEAVGPGVEPLTTIIPHRLRHRQEAVLAGEYMEYSASHIANMQVHKDTKRMLPVLVIKAIDTARKNCLWRGNNPSSTRKSLTSWDRVCTPKEKGGLGVINLRVQNTALLLKHMVKFYNGADLP</sequence>
<dbReference type="Proteomes" id="UP000000763">
    <property type="component" value="Chromosome 4"/>
</dbReference>
<gene>
    <name evidence="2" type="primary">OSJNBb0046K02.10</name>
</gene>
<organism evidence="2 3">
    <name type="scientific">Oryza sativa subsp. japonica</name>
    <name type="common">Rice</name>
    <dbReference type="NCBI Taxonomy" id="39947"/>
    <lineage>
        <taxon>Eukaryota</taxon>
        <taxon>Viridiplantae</taxon>
        <taxon>Streptophyta</taxon>
        <taxon>Embryophyta</taxon>
        <taxon>Tracheophyta</taxon>
        <taxon>Spermatophyta</taxon>
        <taxon>Magnoliopsida</taxon>
        <taxon>Liliopsida</taxon>
        <taxon>Poales</taxon>
        <taxon>Poaceae</taxon>
        <taxon>BOP clade</taxon>
        <taxon>Oryzoideae</taxon>
        <taxon>Oryzeae</taxon>
        <taxon>Oryzinae</taxon>
        <taxon>Oryza</taxon>
        <taxon>Oryza sativa</taxon>
    </lineage>
</organism>
<dbReference type="EMBL" id="BX569684">
    <property type="protein sequence ID" value="CAE05800.1"/>
    <property type="molecule type" value="Genomic_DNA"/>
</dbReference>
<reference evidence="3" key="2">
    <citation type="journal article" date="2008" name="Nucleic Acids Res.">
        <title>The rice annotation project database (RAP-DB): 2008 update.</title>
        <authorList>
            <consortium name="The rice annotation project (RAP)"/>
        </authorList>
    </citation>
    <scope>GENOME REANNOTATION</scope>
    <source>
        <strain evidence="3">cv. Nipponbare</strain>
    </source>
</reference>
<proteinExistence type="predicted"/>
<dbReference type="AlphaFoldDB" id="Q7XK89"/>
<evidence type="ECO:0000256" key="1">
    <source>
        <dbReference type="SAM" id="MobiDB-lite"/>
    </source>
</evidence>
<name>Q7XK89_ORYSJ</name>
<protein>
    <submittedName>
        <fullName evidence="2">OSJNBb0046K02.10 protein</fullName>
    </submittedName>
</protein>